<gene>
    <name evidence="1" type="ORF">A6E04_16400</name>
</gene>
<organism evidence="1 2">
    <name type="scientific">Aliivibrio logei</name>
    <name type="common">Vibrio logei</name>
    <dbReference type="NCBI Taxonomy" id="688"/>
    <lineage>
        <taxon>Bacteria</taxon>
        <taxon>Pseudomonadati</taxon>
        <taxon>Pseudomonadota</taxon>
        <taxon>Gammaproteobacteria</taxon>
        <taxon>Vibrionales</taxon>
        <taxon>Vibrionaceae</taxon>
        <taxon>Aliivibrio</taxon>
    </lineage>
</organism>
<evidence type="ECO:0000313" key="2">
    <source>
        <dbReference type="Proteomes" id="UP000093523"/>
    </source>
</evidence>
<name>A0A1B9NWM6_ALILO</name>
<dbReference type="PROSITE" id="PS51257">
    <property type="entry name" value="PROKAR_LIPOPROTEIN"/>
    <property type="match status" value="1"/>
</dbReference>
<accession>A0A1B9NWM6</accession>
<dbReference type="EMBL" id="MAJU01000015">
    <property type="protein sequence ID" value="OCH19604.1"/>
    <property type="molecule type" value="Genomic_DNA"/>
</dbReference>
<comment type="caution">
    <text evidence="1">The sequence shown here is derived from an EMBL/GenBank/DDBJ whole genome shotgun (WGS) entry which is preliminary data.</text>
</comment>
<dbReference type="STRING" id="688.A6E04_16400"/>
<evidence type="ECO:0008006" key="3">
    <source>
        <dbReference type="Google" id="ProtNLM"/>
    </source>
</evidence>
<proteinExistence type="predicted"/>
<dbReference type="RefSeq" id="WP_017023325.1">
    <property type="nucleotide sequence ID" value="NZ_CAWMPN010000015.1"/>
</dbReference>
<reference evidence="1 2" key="1">
    <citation type="submission" date="2016-06" db="EMBL/GenBank/DDBJ databases">
        <authorList>
            <person name="Kjaerup R.B."/>
            <person name="Dalgaard T.S."/>
            <person name="Juul-Madsen H.R."/>
        </authorList>
    </citation>
    <scope>NUCLEOTIDE SEQUENCE [LARGE SCALE GENOMIC DNA]</scope>
    <source>
        <strain evidence="1 2">1S159</strain>
    </source>
</reference>
<dbReference type="AlphaFoldDB" id="A0A1B9NWM6"/>
<sequence length="169" mass="19222">MINWKYALFLPLVFMIGCVEKVNERYGPEIEIFPVTFSISLSKSDDSDEKLSAFFTDHSKDILNYGLEIRWFNTVGEKWANDIRKDLLIRGVNRDLITVSHNEKKVSHFDLKLTLIKPKVEVSSCEYAKIGGIGNQASGCFVENARWASMVNPQKMLLDTKKSVAEGNE</sequence>
<dbReference type="Proteomes" id="UP000093523">
    <property type="component" value="Unassembled WGS sequence"/>
</dbReference>
<dbReference type="OrthoDB" id="6402397at2"/>
<protein>
    <recommendedName>
        <fullName evidence="3">Lipoprotein</fullName>
    </recommendedName>
</protein>
<evidence type="ECO:0000313" key="1">
    <source>
        <dbReference type="EMBL" id="OCH19604.1"/>
    </source>
</evidence>